<keyword evidence="1" id="KW-1133">Transmembrane helix</keyword>
<gene>
    <name evidence="3" type="ORF">M408DRAFT_79165</name>
</gene>
<dbReference type="Proteomes" id="UP000054097">
    <property type="component" value="Unassembled WGS sequence"/>
</dbReference>
<dbReference type="HOGENOM" id="CLU_018688_2_0_1"/>
<keyword evidence="1" id="KW-0812">Transmembrane</keyword>
<dbReference type="Pfam" id="PF20153">
    <property type="entry name" value="DUF6535"/>
    <property type="match status" value="1"/>
</dbReference>
<sequence length="110" mass="11980">MELVKDWTSTLNSLLVFASIFAAVLTAFIIDSGKLLEQNPADTIVDVMIFQTNNLANGTYKPYVPQPFEPTSSSISILCLFFASLILSLVAALTSVIALQWVSDYESAIT</sequence>
<evidence type="ECO:0000313" key="4">
    <source>
        <dbReference type="Proteomes" id="UP000054097"/>
    </source>
</evidence>
<dbReference type="OrthoDB" id="3235960at2759"/>
<name>A0A0C3ASS0_SERVB</name>
<evidence type="ECO:0000313" key="3">
    <source>
        <dbReference type="EMBL" id="KIM22331.1"/>
    </source>
</evidence>
<feature type="transmembrane region" description="Helical" evidence="1">
    <location>
        <begin position="12"/>
        <end position="30"/>
    </location>
</feature>
<keyword evidence="4" id="KW-1185">Reference proteome</keyword>
<feature type="non-terminal residue" evidence="3">
    <location>
        <position position="110"/>
    </location>
</feature>
<protein>
    <recommendedName>
        <fullName evidence="2">DUF6535 domain-containing protein</fullName>
    </recommendedName>
</protein>
<accession>A0A0C3ASS0</accession>
<dbReference type="EMBL" id="KN824358">
    <property type="protein sequence ID" value="KIM22331.1"/>
    <property type="molecule type" value="Genomic_DNA"/>
</dbReference>
<feature type="transmembrane region" description="Helical" evidence="1">
    <location>
        <begin position="75"/>
        <end position="99"/>
    </location>
</feature>
<reference evidence="3 4" key="1">
    <citation type="submission" date="2014-04" db="EMBL/GenBank/DDBJ databases">
        <authorList>
            <consortium name="DOE Joint Genome Institute"/>
            <person name="Kuo A."/>
            <person name="Zuccaro A."/>
            <person name="Kohler A."/>
            <person name="Nagy L.G."/>
            <person name="Floudas D."/>
            <person name="Copeland A."/>
            <person name="Barry K.W."/>
            <person name="Cichocki N."/>
            <person name="Veneault-Fourrey C."/>
            <person name="LaButti K."/>
            <person name="Lindquist E.A."/>
            <person name="Lipzen A."/>
            <person name="Lundell T."/>
            <person name="Morin E."/>
            <person name="Murat C."/>
            <person name="Sun H."/>
            <person name="Tunlid A."/>
            <person name="Henrissat B."/>
            <person name="Grigoriev I.V."/>
            <person name="Hibbett D.S."/>
            <person name="Martin F."/>
            <person name="Nordberg H.P."/>
            <person name="Cantor M.N."/>
            <person name="Hua S.X."/>
        </authorList>
    </citation>
    <scope>NUCLEOTIDE SEQUENCE [LARGE SCALE GENOMIC DNA]</scope>
    <source>
        <strain evidence="3 4">MAFF 305830</strain>
    </source>
</reference>
<reference evidence="4" key="2">
    <citation type="submission" date="2015-01" db="EMBL/GenBank/DDBJ databases">
        <title>Evolutionary Origins and Diversification of the Mycorrhizal Mutualists.</title>
        <authorList>
            <consortium name="DOE Joint Genome Institute"/>
            <consortium name="Mycorrhizal Genomics Consortium"/>
            <person name="Kohler A."/>
            <person name="Kuo A."/>
            <person name="Nagy L.G."/>
            <person name="Floudas D."/>
            <person name="Copeland A."/>
            <person name="Barry K.W."/>
            <person name="Cichocki N."/>
            <person name="Veneault-Fourrey C."/>
            <person name="LaButti K."/>
            <person name="Lindquist E.A."/>
            <person name="Lipzen A."/>
            <person name="Lundell T."/>
            <person name="Morin E."/>
            <person name="Murat C."/>
            <person name="Riley R."/>
            <person name="Ohm R."/>
            <person name="Sun H."/>
            <person name="Tunlid A."/>
            <person name="Henrissat B."/>
            <person name="Grigoriev I.V."/>
            <person name="Hibbett D.S."/>
            <person name="Martin F."/>
        </authorList>
    </citation>
    <scope>NUCLEOTIDE SEQUENCE [LARGE SCALE GENOMIC DNA]</scope>
    <source>
        <strain evidence="4">MAFF 305830</strain>
    </source>
</reference>
<proteinExistence type="predicted"/>
<keyword evidence="1" id="KW-0472">Membrane</keyword>
<dbReference type="InterPro" id="IPR045338">
    <property type="entry name" value="DUF6535"/>
</dbReference>
<dbReference type="AlphaFoldDB" id="A0A0C3ASS0"/>
<evidence type="ECO:0000259" key="2">
    <source>
        <dbReference type="Pfam" id="PF20153"/>
    </source>
</evidence>
<evidence type="ECO:0000256" key="1">
    <source>
        <dbReference type="SAM" id="Phobius"/>
    </source>
</evidence>
<feature type="domain" description="DUF6535" evidence="2">
    <location>
        <begin position="2"/>
        <end position="107"/>
    </location>
</feature>
<organism evidence="3 4">
    <name type="scientific">Serendipita vermifera MAFF 305830</name>
    <dbReference type="NCBI Taxonomy" id="933852"/>
    <lineage>
        <taxon>Eukaryota</taxon>
        <taxon>Fungi</taxon>
        <taxon>Dikarya</taxon>
        <taxon>Basidiomycota</taxon>
        <taxon>Agaricomycotina</taxon>
        <taxon>Agaricomycetes</taxon>
        <taxon>Sebacinales</taxon>
        <taxon>Serendipitaceae</taxon>
        <taxon>Serendipita</taxon>
    </lineage>
</organism>